<dbReference type="RefSeq" id="WP_109801919.1">
    <property type="nucleotide sequence ID" value="NZ_QGKS01000205.1"/>
</dbReference>
<feature type="domain" description="AB hydrolase-1" evidence="2">
    <location>
        <begin position="38"/>
        <end position="258"/>
    </location>
</feature>
<organism evidence="3 4">
    <name type="scientific">Micromonospora sicca</name>
    <dbReference type="NCBI Taxonomy" id="2202420"/>
    <lineage>
        <taxon>Bacteria</taxon>
        <taxon>Bacillati</taxon>
        <taxon>Actinomycetota</taxon>
        <taxon>Actinomycetes</taxon>
        <taxon>Micromonosporales</taxon>
        <taxon>Micromonosporaceae</taxon>
        <taxon>Micromonospora</taxon>
    </lineage>
</organism>
<dbReference type="InterPro" id="IPR052897">
    <property type="entry name" value="Sec-Metab_Biosynth_Hydrolase"/>
</dbReference>
<evidence type="ECO:0000256" key="1">
    <source>
        <dbReference type="SAM" id="SignalP"/>
    </source>
</evidence>
<feature type="signal peptide" evidence="1">
    <location>
        <begin position="1"/>
        <end position="27"/>
    </location>
</feature>
<dbReference type="InterPro" id="IPR000073">
    <property type="entry name" value="AB_hydrolase_1"/>
</dbReference>
<dbReference type="InterPro" id="IPR029058">
    <property type="entry name" value="AB_hydrolase_fold"/>
</dbReference>
<keyword evidence="3" id="KW-0378">Hydrolase</keyword>
<comment type="caution">
    <text evidence="3">The sequence shown here is derived from an EMBL/GenBank/DDBJ whole genome shotgun (WGS) entry which is preliminary data.</text>
</comment>
<dbReference type="SUPFAM" id="SSF53474">
    <property type="entry name" value="alpha/beta-Hydrolases"/>
    <property type="match status" value="1"/>
</dbReference>
<dbReference type="PANTHER" id="PTHR37017:SF11">
    <property type="entry name" value="ESTERASE_LIPASE_THIOESTERASE DOMAIN-CONTAINING PROTEIN"/>
    <property type="match status" value="1"/>
</dbReference>
<dbReference type="EMBL" id="QGKS01000205">
    <property type="protein sequence ID" value="PWR14977.1"/>
    <property type="molecule type" value="Genomic_DNA"/>
</dbReference>
<dbReference type="Gene3D" id="3.40.50.1820">
    <property type="entry name" value="alpha/beta hydrolase"/>
    <property type="match status" value="1"/>
</dbReference>
<dbReference type="PANTHER" id="PTHR37017">
    <property type="entry name" value="AB HYDROLASE-1 DOMAIN-CONTAINING PROTEIN-RELATED"/>
    <property type="match status" value="1"/>
</dbReference>
<accession>A0A317DK35</accession>
<dbReference type="Proteomes" id="UP000246050">
    <property type="component" value="Unassembled WGS sequence"/>
</dbReference>
<dbReference type="OrthoDB" id="9135783at2"/>
<proteinExistence type="predicted"/>
<name>A0A317DK35_9ACTN</name>
<dbReference type="AlphaFoldDB" id="A0A317DK35"/>
<gene>
    <name evidence="3" type="ORF">DKT69_13505</name>
</gene>
<feature type="chain" id="PRO_5039310504" evidence="1">
    <location>
        <begin position="28"/>
        <end position="268"/>
    </location>
</feature>
<keyword evidence="1" id="KW-0732">Signal</keyword>
<dbReference type="Pfam" id="PF12697">
    <property type="entry name" value="Abhydrolase_6"/>
    <property type="match status" value="1"/>
</dbReference>
<evidence type="ECO:0000313" key="4">
    <source>
        <dbReference type="Proteomes" id="UP000246050"/>
    </source>
</evidence>
<evidence type="ECO:0000259" key="2">
    <source>
        <dbReference type="Pfam" id="PF12697"/>
    </source>
</evidence>
<reference evidence="3 4" key="1">
    <citation type="submission" date="2018-05" db="EMBL/GenBank/DDBJ databases">
        <title>Micromonosporas from Atacama Desert.</title>
        <authorList>
            <person name="Carro L."/>
            <person name="Golinska P."/>
            <person name="Klenk H.-P."/>
            <person name="Goodfellow M."/>
        </authorList>
    </citation>
    <scope>NUCLEOTIDE SEQUENCE [LARGE SCALE GENOMIC DNA]</scope>
    <source>
        <strain evidence="3 4">4G51</strain>
    </source>
</reference>
<evidence type="ECO:0000313" key="3">
    <source>
        <dbReference type="EMBL" id="PWR14977.1"/>
    </source>
</evidence>
<sequence length="268" mass="27859">MKLSLRNAALGLALAGGVAALVPGVAAASTASGPKPTVVLVHGAWADGSTWSGVTERLQHDGYTVDVVANPLRGVASDSKYLGDFLATIDGPVVLVAHSYGGFLISNAARDNTNVKALVYVDAYVPAEGDSLLSLTELNPGSQVGPAIRTVSPKDGSGSYTDTYIQPDLFPGIFANDEPKKKGAMLAAGQRPLDASTLGEPSGTPAWTSIPTWDVIGTVDNVIPPATQRYMAKRANAHTTEIKAAHLSMVSQPEKVERVIVEAARKTS</sequence>
<dbReference type="GO" id="GO:0016787">
    <property type="term" value="F:hydrolase activity"/>
    <property type="evidence" value="ECO:0007669"/>
    <property type="project" value="UniProtKB-KW"/>
</dbReference>
<protein>
    <submittedName>
        <fullName evidence="3">Alpha/beta hydrolase</fullName>
    </submittedName>
</protein>